<protein>
    <recommendedName>
        <fullName evidence="4">Endonuclease/exonuclease/phosphatase domain-containing protein</fullName>
    </recommendedName>
</protein>
<evidence type="ECO:0000313" key="3">
    <source>
        <dbReference type="Proteomes" id="UP000626109"/>
    </source>
</evidence>
<name>A0A813H1V7_POLGL</name>
<organism evidence="2 3">
    <name type="scientific">Polarella glacialis</name>
    <name type="common">Dinoflagellate</name>
    <dbReference type="NCBI Taxonomy" id="89957"/>
    <lineage>
        <taxon>Eukaryota</taxon>
        <taxon>Sar</taxon>
        <taxon>Alveolata</taxon>
        <taxon>Dinophyceae</taxon>
        <taxon>Suessiales</taxon>
        <taxon>Suessiaceae</taxon>
        <taxon>Polarella</taxon>
    </lineage>
</organism>
<sequence length="731" mass="79033">MAVDSAISELRLLHANVFEDGLADTPGNLGFTADFRRRASELLRVLCDDGQGRLLYGFTPSRDLSRLPPTVPLASVESIFGFIDVLYSAFYHPLGGEARLGLVAPGEPPNLESTLRGLFLRSTLADPSAPPSPTNPWQSFPGFEAALQDAFSSSSGGLSAEREAELRRRLRGIANDAFEPAQGSLSWERSTIEGIFKRHENVMRDKWDRYIAMFQSAADDSVRNEGATATALSLLLHVKPSTGARSQGEEMMALLETFVDGQSGRVERVRTLSMRAAVWWLLLRLCQHSLRNPHAASAIEAFSGGATVSSDAEGRAATVFRQVLQAIDLWEAQSDLAYRHARLCDTFRNFSPAVATLVEYDAQWRKLPLPAVRSYEVVSGSGNASILFDGHVFERLLAVAEQDIPSQVEGERAPKSSAVVLLRHRSSGVLCLVMAVHLESGPPSKTSAVRLRSAQTQALLASVAKLAALLRSQGERCAVFVGGDFNAVREEFISGNTPDFYETPDAVQPEAGYRAPPCGPSSEPSPSSRRAFQSSLGPCGELCLSCDGVDEGWLREVSRAGAPAGSSLCSRAGAPVVIDFILAASLGYASECDPFKAESVAIATLEEQKEAADKDGGLAAAVRLFGSDHLPVACAARLRPWPKRTCGPKKAPARARPLQPWLSLAVTAVAWRSFGHYLSRPSDSHCWNWRGVQPILTQVTVLGKGLPQGSRWRALSTTLPVVCFRRPASRQ</sequence>
<dbReference type="InterPro" id="IPR036691">
    <property type="entry name" value="Endo/exonu/phosph_ase_sf"/>
</dbReference>
<accession>A0A813H1V7</accession>
<dbReference type="EMBL" id="CAJNNW010000876">
    <property type="protein sequence ID" value="CAE8631692.1"/>
    <property type="molecule type" value="Genomic_DNA"/>
</dbReference>
<dbReference type="AlphaFoldDB" id="A0A813H1V7"/>
<gene>
    <name evidence="2" type="ORF">PGLA2088_LOCUS1158</name>
</gene>
<dbReference type="Gene3D" id="3.60.10.10">
    <property type="entry name" value="Endonuclease/exonuclease/phosphatase"/>
    <property type="match status" value="1"/>
</dbReference>
<reference evidence="2" key="1">
    <citation type="submission" date="2021-02" db="EMBL/GenBank/DDBJ databases">
        <authorList>
            <person name="Dougan E. K."/>
            <person name="Rhodes N."/>
            <person name="Thang M."/>
            <person name="Chan C."/>
        </authorList>
    </citation>
    <scope>NUCLEOTIDE SEQUENCE</scope>
</reference>
<proteinExistence type="predicted"/>
<evidence type="ECO:0008006" key="4">
    <source>
        <dbReference type="Google" id="ProtNLM"/>
    </source>
</evidence>
<evidence type="ECO:0000313" key="2">
    <source>
        <dbReference type="EMBL" id="CAE8631692.1"/>
    </source>
</evidence>
<evidence type="ECO:0000256" key="1">
    <source>
        <dbReference type="SAM" id="MobiDB-lite"/>
    </source>
</evidence>
<comment type="caution">
    <text evidence="2">The sequence shown here is derived from an EMBL/GenBank/DDBJ whole genome shotgun (WGS) entry which is preliminary data.</text>
</comment>
<dbReference type="Proteomes" id="UP000626109">
    <property type="component" value="Unassembled WGS sequence"/>
</dbReference>
<dbReference type="SUPFAM" id="SSF56219">
    <property type="entry name" value="DNase I-like"/>
    <property type="match status" value="1"/>
</dbReference>
<feature type="region of interest" description="Disordered" evidence="1">
    <location>
        <begin position="511"/>
        <end position="533"/>
    </location>
</feature>